<dbReference type="GO" id="GO:0006271">
    <property type="term" value="P:DNA strand elongation involved in DNA replication"/>
    <property type="evidence" value="ECO:0007669"/>
    <property type="project" value="TreeGrafter"/>
</dbReference>
<dbReference type="EMBL" id="FOSV01000010">
    <property type="protein sequence ID" value="SFL18198.1"/>
    <property type="molecule type" value="Genomic_DNA"/>
</dbReference>
<keyword evidence="8" id="KW-0239">DNA-directed DNA polymerase</keyword>
<dbReference type="AlphaFoldDB" id="A0A1I4FJU3"/>
<feature type="domain" description="DNA polymerase III beta sliding clamp N-terminal" evidence="12">
    <location>
        <begin position="1"/>
        <end position="117"/>
    </location>
</feature>
<evidence type="ECO:0000259" key="12">
    <source>
        <dbReference type="Pfam" id="PF00712"/>
    </source>
</evidence>
<feature type="domain" description="DNA polymerase III beta sliding clamp C-terminal" evidence="14">
    <location>
        <begin position="253"/>
        <end position="370"/>
    </location>
</feature>
<dbReference type="SUPFAM" id="SSF55979">
    <property type="entry name" value="DNA clamp"/>
    <property type="match status" value="3"/>
</dbReference>
<dbReference type="STRING" id="414703.SAMN04488125_11079"/>
<keyword evidence="9" id="KW-0238">DNA-binding</keyword>
<evidence type="ECO:0000256" key="1">
    <source>
        <dbReference type="ARBA" id="ARBA00004496"/>
    </source>
</evidence>
<dbReference type="GO" id="GO:0008408">
    <property type="term" value="F:3'-5' exonuclease activity"/>
    <property type="evidence" value="ECO:0007669"/>
    <property type="project" value="InterPro"/>
</dbReference>
<dbReference type="PANTHER" id="PTHR30478">
    <property type="entry name" value="DNA POLYMERASE III SUBUNIT BETA"/>
    <property type="match status" value="1"/>
</dbReference>
<dbReference type="Pfam" id="PF02768">
    <property type="entry name" value="DNA_pol3_beta_3"/>
    <property type="match status" value="1"/>
</dbReference>
<comment type="similarity">
    <text evidence="2">Belongs to the beta sliding clamp family.</text>
</comment>
<keyword evidence="16" id="KW-1185">Reference proteome</keyword>
<dbReference type="InterPro" id="IPR022635">
    <property type="entry name" value="DNA_polIII_beta_C"/>
</dbReference>
<dbReference type="InterPro" id="IPR022637">
    <property type="entry name" value="DNA_polIII_beta_cen"/>
</dbReference>
<reference evidence="16" key="1">
    <citation type="submission" date="2016-10" db="EMBL/GenBank/DDBJ databases">
        <authorList>
            <person name="Varghese N."/>
            <person name="Submissions S."/>
        </authorList>
    </citation>
    <scope>NUCLEOTIDE SEQUENCE [LARGE SCALE GENOMIC DNA]</scope>
    <source>
        <strain evidence="16">CGMCC 1.6474</strain>
    </source>
</reference>
<dbReference type="InterPro" id="IPR046938">
    <property type="entry name" value="DNA_clamp_sf"/>
</dbReference>
<evidence type="ECO:0000256" key="8">
    <source>
        <dbReference type="ARBA" id="ARBA00022932"/>
    </source>
</evidence>
<evidence type="ECO:0000256" key="10">
    <source>
        <dbReference type="ARBA" id="ARBA00030988"/>
    </source>
</evidence>
<dbReference type="Pfam" id="PF02767">
    <property type="entry name" value="DNA_pol3_beta_2"/>
    <property type="match status" value="1"/>
</dbReference>
<dbReference type="Gene3D" id="3.10.150.10">
    <property type="entry name" value="DNA Polymerase III, subunit A, domain 2"/>
    <property type="match status" value="1"/>
</dbReference>
<evidence type="ECO:0000256" key="2">
    <source>
        <dbReference type="ARBA" id="ARBA00010752"/>
    </source>
</evidence>
<keyword evidence="4" id="KW-0963">Cytoplasm</keyword>
<organism evidence="15 16">
    <name type="scientific">Methylorubrum salsuginis</name>
    <dbReference type="NCBI Taxonomy" id="414703"/>
    <lineage>
        <taxon>Bacteria</taxon>
        <taxon>Pseudomonadati</taxon>
        <taxon>Pseudomonadota</taxon>
        <taxon>Alphaproteobacteria</taxon>
        <taxon>Hyphomicrobiales</taxon>
        <taxon>Methylobacteriaceae</taxon>
        <taxon>Methylorubrum</taxon>
    </lineage>
</organism>
<proteinExistence type="inferred from homology"/>
<evidence type="ECO:0000256" key="4">
    <source>
        <dbReference type="ARBA" id="ARBA00022490"/>
    </source>
</evidence>
<keyword evidence="6" id="KW-0548">Nucleotidyltransferase</keyword>
<evidence type="ECO:0000256" key="9">
    <source>
        <dbReference type="ARBA" id="ARBA00023125"/>
    </source>
</evidence>
<dbReference type="RefSeq" id="WP_165616455.1">
    <property type="nucleotide sequence ID" value="NZ_FOSV01000010.1"/>
</dbReference>
<evidence type="ECO:0000256" key="5">
    <source>
        <dbReference type="ARBA" id="ARBA00022679"/>
    </source>
</evidence>
<dbReference type="CDD" id="cd00140">
    <property type="entry name" value="beta_clamp"/>
    <property type="match status" value="1"/>
</dbReference>
<dbReference type="Proteomes" id="UP000198804">
    <property type="component" value="Unassembled WGS sequence"/>
</dbReference>
<name>A0A1I4FJU3_9HYPH</name>
<accession>A0A1I4FJU3</accession>
<evidence type="ECO:0000259" key="13">
    <source>
        <dbReference type="Pfam" id="PF02767"/>
    </source>
</evidence>
<sequence>MKVAVERDNLLAALAHAHRIVAKSDSIPILSTVLMTAGDGRVAITARNADMVAETACPADVSEAGPVAVPLAPVVELLRRLPAGTAMRMETDADRSELAVRYRRSALSLPTLDSTTFATFSMEADAVALAIDAATLIRLIETPLHASNADDQRSFAQGVHLHFAEDVGALCGVATDGRRMTRAIATGFPDARRFPPTTIGTRSCGEIIKLAQEVCGTGMIQLRISDRLLSAEAGGTRLITKLVEATYPDYARSLPKDLSKLAAMAAHEFESALQRTLILADDRDRIVQCEVADGVLSIAARSSKGGAISEAVEVEGGDGIRFGMNARMAVEALSALKADVVEISNAGFGSPILMRKRGSSDALCIVMPTRT</sequence>
<dbReference type="SMART" id="SM00480">
    <property type="entry name" value="POL3Bc"/>
    <property type="match status" value="1"/>
</dbReference>
<dbReference type="InterPro" id="IPR022634">
    <property type="entry name" value="DNA_polIII_beta_N"/>
</dbReference>
<dbReference type="Pfam" id="PF00712">
    <property type="entry name" value="DNA_pol3_beta"/>
    <property type="match status" value="1"/>
</dbReference>
<evidence type="ECO:0000313" key="15">
    <source>
        <dbReference type="EMBL" id="SFL18198.1"/>
    </source>
</evidence>
<evidence type="ECO:0000256" key="7">
    <source>
        <dbReference type="ARBA" id="ARBA00022705"/>
    </source>
</evidence>
<evidence type="ECO:0000256" key="3">
    <source>
        <dbReference type="ARBA" id="ARBA00021035"/>
    </source>
</evidence>
<evidence type="ECO:0000259" key="14">
    <source>
        <dbReference type="Pfam" id="PF02768"/>
    </source>
</evidence>
<feature type="domain" description="DNA polymerase III beta sliding clamp central" evidence="13">
    <location>
        <begin position="131"/>
        <end position="249"/>
    </location>
</feature>
<dbReference type="NCBIfam" id="TIGR00663">
    <property type="entry name" value="dnan"/>
    <property type="match status" value="1"/>
</dbReference>
<evidence type="ECO:0000256" key="6">
    <source>
        <dbReference type="ARBA" id="ARBA00022695"/>
    </source>
</evidence>
<dbReference type="InterPro" id="IPR001001">
    <property type="entry name" value="DNA_polIII_beta"/>
</dbReference>
<evidence type="ECO:0000313" key="16">
    <source>
        <dbReference type="Proteomes" id="UP000198804"/>
    </source>
</evidence>
<gene>
    <name evidence="15" type="ORF">SAMN04488125_11079</name>
</gene>
<evidence type="ECO:0000256" key="11">
    <source>
        <dbReference type="ARBA" id="ARBA00033276"/>
    </source>
</evidence>
<dbReference type="GO" id="GO:0003887">
    <property type="term" value="F:DNA-directed DNA polymerase activity"/>
    <property type="evidence" value="ECO:0007669"/>
    <property type="project" value="UniProtKB-KW"/>
</dbReference>
<comment type="subcellular location">
    <subcellularLocation>
        <location evidence="1">Cytoplasm</location>
    </subcellularLocation>
</comment>
<dbReference type="Gene3D" id="3.70.10.10">
    <property type="match status" value="1"/>
</dbReference>
<protein>
    <recommendedName>
        <fullName evidence="3">Beta sliding clamp</fullName>
    </recommendedName>
    <alternativeName>
        <fullName evidence="11">Beta-clamp processivity factor</fullName>
    </alternativeName>
    <alternativeName>
        <fullName evidence="10">DNA polymerase III beta sliding clamp subunit</fullName>
    </alternativeName>
</protein>
<keyword evidence="5" id="KW-0808">Transferase</keyword>
<dbReference type="GO" id="GO:0003677">
    <property type="term" value="F:DNA binding"/>
    <property type="evidence" value="ECO:0007669"/>
    <property type="project" value="UniProtKB-KW"/>
</dbReference>
<dbReference type="GO" id="GO:0005737">
    <property type="term" value="C:cytoplasm"/>
    <property type="evidence" value="ECO:0007669"/>
    <property type="project" value="UniProtKB-SubCell"/>
</dbReference>
<keyword evidence="7" id="KW-0235">DNA replication</keyword>
<dbReference type="GO" id="GO:0009360">
    <property type="term" value="C:DNA polymerase III complex"/>
    <property type="evidence" value="ECO:0007669"/>
    <property type="project" value="InterPro"/>
</dbReference>
<dbReference type="PANTHER" id="PTHR30478:SF0">
    <property type="entry name" value="BETA SLIDING CLAMP"/>
    <property type="match status" value="1"/>
</dbReference>